<keyword evidence="2" id="KW-0378">Hydrolase</keyword>
<comment type="similarity">
    <text evidence="2">Belongs to the CobB/CobQ family. GatD subfamily.</text>
</comment>
<accession>A0ABY5P5Z7</accession>
<keyword evidence="1 2" id="KW-0315">Glutamine amidotransferase</keyword>
<organism evidence="4 5">
    <name type="scientific">Fundicoccus culcitae</name>
    <dbReference type="NCBI Taxonomy" id="2969821"/>
    <lineage>
        <taxon>Bacteria</taxon>
        <taxon>Bacillati</taxon>
        <taxon>Bacillota</taxon>
        <taxon>Bacilli</taxon>
        <taxon>Lactobacillales</taxon>
        <taxon>Aerococcaceae</taxon>
        <taxon>Fundicoccus</taxon>
    </lineage>
</organism>
<dbReference type="EC" id="3.5.1.2" evidence="2"/>
<dbReference type="CDD" id="cd01750">
    <property type="entry name" value="GATase1_CobQ"/>
    <property type="match status" value="1"/>
</dbReference>
<feature type="binding site" evidence="2">
    <location>
        <position position="129"/>
    </location>
    <ligand>
        <name>substrate</name>
    </ligand>
</feature>
<keyword evidence="2" id="KW-0133">Cell shape</keyword>
<keyword evidence="2" id="KW-0436">Ligase</keyword>
<feature type="active site" evidence="2">
    <location>
        <position position="193"/>
    </location>
</feature>
<dbReference type="HAMAP" id="MF_02213">
    <property type="entry name" value="Lipid_II_synth_GatD"/>
    <property type="match status" value="1"/>
</dbReference>
<comment type="catalytic activity">
    <reaction evidence="2">
        <text>beta-D-GlcNAc-(1-&gt;4)-Mur2Ac(oyl-L-Ala-gamma-D-Glu-L-Lys-D-Ala-D-Ala)-di-trans,octa-cis-undecaprenyl diphosphate + L-glutamine + ATP + H2O = beta-D-GlcNAc-(1-&gt;4)-Mur2Ac(oyl-L-Ala-D-isoglutaminyl-L-Lys-D-Ala-D-Ala)-di-trans,octa-cis-undecaprenyl diphosphate + L-glutamate + ADP + phosphate + H(+)</text>
        <dbReference type="Rhea" id="RHEA:57928"/>
        <dbReference type="ChEBI" id="CHEBI:15377"/>
        <dbReference type="ChEBI" id="CHEBI:15378"/>
        <dbReference type="ChEBI" id="CHEBI:29985"/>
        <dbReference type="ChEBI" id="CHEBI:30616"/>
        <dbReference type="ChEBI" id="CHEBI:43474"/>
        <dbReference type="ChEBI" id="CHEBI:58359"/>
        <dbReference type="ChEBI" id="CHEBI:60033"/>
        <dbReference type="ChEBI" id="CHEBI:62233"/>
        <dbReference type="ChEBI" id="CHEBI:456216"/>
        <dbReference type="EC" id="6.3.5.13"/>
    </reaction>
</comment>
<name>A0ABY5P5Z7_9LACT</name>
<evidence type="ECO:0000256" key="1">
    <source>
        <dbReference type="ARBA" id="ARBA00022962"/>
    </source>
</evidence>
<dbReference type="PANTHER" id="PTHR21343:SF9">
    <property type="entry name" value="LIPID II ISOGLUTAMINYL SYNTHASE (GLUTAMINE-HYDROLYZING) SUBUNIT GATD"/>
    <property type="match status" value="1"/>
</dbReference>
<dbReference type="EC" id="6.3.5.13" evidence="2"/>
<keyword evidence="2" id="KW-0573">Peptidoglycan synthesis</keyword>
<evidence type="ECO:0000259" key="3">
    <source>
        <dbReference type="Pfam" id="PF07685"/>
    </source>
</evidence>
<evidence type="ECO:0000256" key="2">
    <source>
        <dbReference type="HAMAP-Rule" id="MF_02213"/>
    </source>
</evidence>
<evidence type="ECO:0000313" key="5">
    <source>
        <dbReference type="Proteomes" id="UP001315967"/>
    </source>
</evidence>
<dbReference type="Pfam" id="PF07685">
    <property type="entry name" value="GATase_3"/>
    <property type="match status" value="1"/>
</dbReference>
<dbReference type="RefSeq" id="WP_313793476.1">
    <property type="nucleotide sequence ID" value="NZ_CP102453.1"/>
</dbReference>
<keyword evidence="5" id="KW-1185">Reference proteome</keyword>
<feature type="active site" description="Nucleophile" evidence="2">
    <location>
        <position position="94"/>
    </location>
</feature>
<dbReference type="EMBL" id="CP102453">
    <property type="protein sequence ID" value="UUX33974.1"/>
    <property type="molecule type" value="Genomic_DNA"/>
</dbReference>
<dbReference type="Proteomes" id="UP001315967">
    <property type="component" value="Chromosome"/>
</dbReference>
<evidence type="ECO:0000313" key="4">
    <source>
        <dbReference type="EMBL" id="UUX33974.1"/>
    </source>
</evidence>
<comment type="function">
    <text evidence="2">The lipid II isoglutaminyl synthase complex catalyzes the formation of alpha-D-isoglutamine in the cell wall lipid II stem peptide. The GatD subunit catalyzes the hydrolysis of glutamine to glutamate and ammonia. The resulting ammonia molecule is channeled to the active site of MurT.</text>
</comment>
<comment type="catalytic activity">
    <reaction evidence="2">
        <text>L-glutamine + H2O = L-glutamate + NH4(+)</text>
        <dbReference type="Rhea" id="RHEA:15889"/>
        <dbReference type="ChEBI" id="CHEBI:15377"/>
        <dbReference type="ChEBI" id="CHEBI:28938"/>
        <dbReference type="ChEBI" id="CHEBI:29985"/>
        <dbReference type="ChEBI" id="CHEBI:58359"/>
        <dbReference type="EC" id="3.5.1.2"/>
    </reaction>
</comment>
<dbReference type="InterPro" id="IPR033949">
    <property type="entry name" value="CobQ_GATase1"/>
</dbReference>
<keyword evidence="2" id="KW-0961">Cell wall biogenesis/degradation</keyword>
<comment type="subunit">
    <text evidence="2">Forms a heterodimer with MurT.</text>
</comment>
<dbReference type="PROSITE" id="PS51274">
    <property type="entry name" value="GATASE_COBBQ"/>
    <property type="match status" value="1"/>
</dbReference>
<reference evidence="4 5" key="1">
    <citation type="submission" date="2022-08" db="EMBL/GenBank/DDBJ databases">
        <title>Aerococcaceae sp. nov isolated from spoiled eye mask.</title>
        <authorList>
            <person name="Zhou G."/>
            <person name="Xie X.-B."/>
            <person name="Shi Q.-S."/>
            <person name="Wang Y.-S."/>
            <person name="Wen X."/>
            <person name="Peng H."/>
            <person name="Yang X.-J."/>
            <person name="Tao H.-B."/>
            <person name="Huang X.-M."/>
        </authorList>
    </citation>
    <scope>NUCLEOTIDE SEQUENCE [LARGE SCALE GENOMIC DNA]</scope>
    <source>
        <strain evidence="5">DM20194951</strain>
    </source>
</reference>
<dbReference type="InterPro" id="IPR011698">
    <property type="entry name" value="GATase_3"/>
</dbReference>
<protein>
    <recommendedName>
        <fullName evidence="2">Lipid II isoglutaminyl synthase (glutamine-hydrolyzing) subunit GatD</fullName>
        <ecNumber evidence="2">6.3.5.13</ecNumber>
    </recommendedName>
    <alternativeName>
        <fullName evidence="2">Lipid II isoglutaminyl synthase glutaminase subunit</fullName>
        <ecNumber evidence="2">3.5.1.2</ecNumber>
    </alternativeName>
</protein>
<dbReference type="PANTHER" id="PTHR21343">
    <property type="entry name" value="DETHIOBIOTIN SYNTHETASE"/>
    <property type="match status" value="1"/>
</dbReference>
<dbReference type="Gene3D" id="3.40.50.880">
    <property type="match status" value="1"/>
</dbReference>
<dbReference type="SUPFAM" id="SSF52317">
    <property type="entry name" value="Class I glutamine amidotransferase-like"/>
    <property type="match status" value="1"/>
</dbReference>
<comment type="pathway">
    <text evidence="2">Cell wall biogenesis; peptidoglycan biosynthesis.</text>
</comment>
<dbReference type="InterPro" id="IPR043702">
    <property type="entry name" value="Lipid_II_synth_GatD"/>
</dbReference>
<dbReference type="InterPro" id="IPR029062">
    <property type="entry name" value="Class_I_gatase-like"/>
</dbReference>
<sequence>MQTLRICHLYGNLMNTYGDNGNLLMIQYYAREKGYQVETSLVSLEDDFIADDYDIIFFGGGQDFEQKIISENIGRFKKEMTSYIENDGVMLAICGGFQLLGQYYVSSIGEKIIGLGVMPHYTERQIDSRFIGDIEIFDEVNQQTYYGFENHNGVTYLTDALQPLGKVIKGNGNNGQDKTEGVHYRNVFGSYFHGPLLVRNEWLARHLVDLAIQQKENSAS</sequence>
<proteinExistence type="inferred from homology"/>
<gene>
    <name evidence="2" type="primary">gatD</name>
    <name evidence="4" type="ORF">NRE15_13990</name>
</gene>
<feature type="domain" description="CobB/CobQ-like glutamine amidotransferase" evidence="3">
    <location>
        <begin position="5"/>
        <end position="199"/>
    </location>
</feature>